<gene>
    <name evidence="1" type="ORF">INT45_006524</name>
</gene>
<evidence type="ECO:0000313" key="2">
    <source>
        <dbReference type="Proteomes" id="UP000646827"/>
    </source>
</evidence>
<evidence type="ECO:0000313" key="1">
    <source>
        <dbReference type="EMBL" id="KAG2211520.1"/>
    </source>
</evidence>
<proteinExistence type="predicted"/>
<dbReference type="AlphaFoldDB" id="A0A8H7V8V7"/>
<protein>
    <submittedName>
        <fullName evidence="1">Uncharacterized protein</fullName>
    </submittedName>
</protein>
<comment type="caution">
    <text evidence="1">The sequence shown here is derived from an EMBL/GenBank/DDBJ whole genome shotgun (WGS) entry which is preliminary data.</text>
</comment>
<dbReference type="EMBL" id="JAEPRB010000807">
    <property type="protein sequence ID" value="KAG2211520.1"/>
    <property type="molecule type" value="Genomic_DNA"/>
</dbReference>
<dbReference type="Pfam" id="PF18759">
    <property type="entry name" value="Plavaka"/>
    <property type="match status" value="1"/>
</dbReference>
<name>A0A8H7V8V7_9FUNG</name>
<dbReference type="OrthoDB" id="2287179at2759"/>
<organism evidence="1 2">
    <name type="scientific">Circinella minor</name>
    <dbReference type="NCBI Taxonomy" id="1195481"/>
    <lineage>
        <taxon>Eukaryota</taxon>
        <taxon>Fungi</taxon>
        <taxon>Fungi incertae sedis</taxon>
        <taxon>Mucoromycota</taxon>
        <taxon>Mucoromycotina</taxon>
        <taxon>Mucoromycetes</taxon>
        <taxon>Mucorales</taxon>
        <taxon>Lichtheimiaceae</taxon>
        <taxon>Circinella</taxon>
    </lineage>
</organism>
<reference evidence="1 2" key="1">
    <citation type="submission" date="2020-12" db="EMBL/GenBank/DDBJ databases">
        <title>Metabolic potential, ecology and presence of endohyphal bacteria is reflected in genomic diversity of Mucoromycotina.</title>
        <authorList>
            <person name="Muszewska A."/>
            <person name="Okrasinska A."/>
            <person name="Steczkiewicz K."/>
            <person name="Drgas O."/>
            <person name="Orlowska M."/>
            <person name="Perlinska-Lenart U."/>
            <person name="Aleksandrzak-Piekarczyk T."/>
            <person name="Szatraj K."/>
            <person name="Zielenkiewicz U."/>
            <person name="Pilsyk S."/>
            <person name="Malc E."/>
            <person name="Mieczkowski P."/>
            <person name="Kruszewska J.S."/>
            <person name="Biernat P."/>
            <person name="Pawlowska J."/>
        </authorList>
    </citation>
    <scope>NUCLEOTIDE SEQUENCE [LARGE SCALE GENOMIC DNA]</scope>
    <source>
        <strain evidence="1 2">CBS 142.35</strain>
    </source>
</reference>
<dbReference type="Proteomes" id="UP000646827">
    <property type="component" value="Unassembled WGS sequence"/>
</dbReference>
<dbReference type="InterPro" id="IPR041078">
    <property type="entry name" value="Plavaka"/>
</dbReference>
<sequence length="113" mass="12573">MVGRPSGILNLRSFDKIPIGATILAIMLASDQTTVSSNFKYKAYPLYLKLGNTPLEIRNKIGSHASRVLAYFPILDKPADGKNRTWWSLANAAIIHQCLKIIFAPFAKRPPFT</sequence>
<keyword evidence="2" id="KW-1185">Reference proteome</keyword>
<accession>A0A8H7V8V7</accession>